<gene>
    <name evidence="1" type="ORF">Ahy_A08g040346</name>
</gene>
<dbReference type="AlphaFoldDB" id="A0A445BYX8"/>
<proteinExistence type="predicted"/>
<name>A0A445BYX8_ARAHY</name>
<accession>A0A445BYX8</accession>
<evidence type="ECO:0000313" key="2">
    <source>
        <dbReference type="Proteomes" id="UP000289738"/>
    </source>
</evidence>
<sequence>MSEVWNTKINYYRGKPILTMLEELRCFLMRRMAKHKKVLSTYIRLLALVQQRKMEDIMKDTKFWTAQ</sequence>
<organism evidence="1 2">
    <name type="scientific">Arachis hypogaea</name>
    <name type="common">Peanut</name>
    <dbReference type="NCBI Taxonomy" id="3818"/>
    <lineage>
        <taxon>Eukaryota</taxon>
        <taxon>Viridiplantae</taxon>
        <taxon>Streptophyta</taxon>
        <taxon>Embryophyta</taxon>
        <taxon>Tracheophyta</taxon>
        <taxon>Spermatophyta</taxon>
        <taxon>Magnoliopsida</taxon>
        <taxon>eudicotyledons</taxon>
        <taxon>Gunneridae</taxon>
        <taxon>Pentapetalae</taxon>
        <taxon>rosids</taxon>
        <taxon>fabids</taxon>
        <taxon>Fabales</taxon>
        <taxon>Fabaceae</taxon>
        <taxon>Papilionoideae</taxon>
        <taxon>50 kb inversion clade</taxon>
        <taxon>dalbergioids sensu lato</taxon>
        <taxon>Dalbergieae</taxon>
        <taxon>Pterocarpus clade</taxon>
        <taxon>Arachis</taxon>
    </lineage>
</organism>
<evidence type="ECO:0000313" key="1">
    <source>
        <dbReference type="EMBL" id="RYR43970.1"/>
    </source>
</evidence>
<reference evidence="1 2" key="1">
    <citation type="submission" date="2019-01" db="EMBL/GenBank/DDBJ databases">
        <title>Sequencing of cultivated peanut Arachis hypogaea provides insights into genome evolution and oil improvement.</title>
        <authorList>
            <person name="Chen X."/>
        </authorList>
    </citation>
    <scope>NUCLEOTIDE SEQUENCE [LARGE SCALE GENOMIC DNA]</scope>
    <source>
        <strain evidence="2">cv. Fuhuasheng</strain>
        <tissue evidence="1">Leaves</tissue>
    </source>
</reference>
<keyword evidence="2" id="KW-1185">Reference proteome</keyword>
<protein>
    <submittedName>
        <fullName evidence="1">Uncharacterized protein</fullName>
    </submittedName>
</protein>
<dbReference type="Proteomes" id="UP000289738">
    <property type="component" value="Chromosome A08"/>
</dbReference>
<comment type="caution">
    <text evidence="1">The sequence shown here is derived from an EMBL/GenBank/DDBJ whole genome shotgun (WGS) entry which is preliminary data.</text>
</comment>
<dbReference type="EMBL" id="SDMP01000008">
    <property type="protein sequence ID" value="RYR43970.1"/>
    <property type="molecule type" value="Genomic_DNA"/>
</dbReference>